<evidence type="ECO:0000313" key="2">
    <source>
        <dbReference type="Proteomes" id="UP001328107"/>
    </source>
</evidence>
<dbReference type="EMBL" id="BTRK01000002">
    <property type="protein sequence ID" value="GMR39574.1"/>
    <property type="molecule type" value="Genomic_DNA"/>
</dbReference>
<dbReference type="Proteomes" id="UP001328107">
    <property type="component" value="Unassembled WGS sequence"/>
</dbReference>
<sequence>MFQPISDQFLSKVSTSDGAKGYIEKKNKTLQRENLQEYFLTKNKVANFRNQKDVDALDLFWKCVKYDPELRISINDALRHPFLADIYNPEDHRNVRNVQPLVYNDTRNSIEEWKQAVFGEICSGP</sequence>
<gene>
    <name evidence="1" type="ORF">PMAYCL1PPCAC_09769</name>
</gene>
<dbReference type="Gene3D" id="3.30.200.20">
    <property type="entry name" value="Phosphorylase Kinase, domain 1"/>
    <property type="match status" value="1"/>
</dbReference>
<dbReference type="InterPro" id="IPR011009">
    <property type="entry name" value="Kinase-like_dom_sf"/>
</dbReference>
<dbReference type="Gene3D" id="1.10.510.10">
    <property type="entry name" value="Transferase(Phosphotransferase) domain 1"/>
    <property type="match status" value="1"/>
</dbReference>
<reference evidence="2" key="1">
    <citation type="submission" date="2022-10" db="EMBL/GenBank/DDBJ databases">
        <title>Genome assembly of Pristionchus species.</title>
        <authorList>
            <person name="Yoshida K."/>
            <person name="Sommer R.J."/>
        </authorList>
    </citation>
    <scope>NUCLEOTIDE SEQUENCE [LARGE SCALE GENOMIC DNA]</scope>
    <source>
        <strain evidence="2">RS5460</strain>
    </source>
</reference>
<protein>
    <recommendedName>
        <fullName evidence="3">Protein kinase</fullName>
    </recommendedName>
</protein>
<name>A0AAN5CE79_9BILA</name>
<evidence type="ECO:0000313" key="1">
    <source>
        <dbReference type="EMBL" id="GMR39574.1"/>
    </source>
</evidence>
<organism evidence="1 2">
    <name type="scientific">Pristionchus mayeri</name>
    <dbReference type="NCBI Taxonomy" id="1317129"/>
    <lineage>
        <taxon>Eukaryota</taxon>
        <taxon>Metazoa</taxon>
        <taxon>Ecdysozoa</taxon>
        <taxon>Nematoda</taxon>
        <taxon>Chromadorea</taxon>
        <taxon>Rhabditida</taxon>
        <taxon>Rhabditina</taxon>
        <taxon>Diplogasteromorpha</taxon>
        <taxon>Diplogasteroidea</taxon>
        <taxon>Neodiplogasteridae</taxon>
        <taxon>Pristionchus</taxon>
    </lineage>
</organism>
<evidence type="ECO:0008006" key="3">
    <source>
        <dbReference type="Google" id="ProtNLM"/>
    </source>
</evidence>
<dbReference type="SUPFAM" id="SSF56112">
    <property type="entry name" value="Protein kinase-like (PK-like)"/>
    <property type="match status" value="1"/>
</dbReference>
<keyword evidence="2" id="KW-1185">Reference proteome</keyword>
<accession>A0AAN5CE79</accession>
<proteinExistence type="predicted"/>
<dbReference type="AlphaFoldDB" id="A0AAN5CE79"/>
<comment type="caution">
    <text evidence="1">The sequence shown here is derived from an EMBL/GenBank/DDBJ whole genome shotgun (WGS) entry which is preliminary data.</text>
</comment>